<accession>A0ACC6U6N1</accession>
<reference evidence="1" key="1">
    <citation type="submission" date="2024-07" db="EMBL/GenBank/DDBJ databases">
        <title>A survey of Mimosa microsymbionts across Brazilian biomes reveals a high diversity of Paraburkholderia nodulating endemic species, but also that Cupriavidus is common as a symbiont of widespread species.</title>
        <authorList>
            <person name="Rouws L."/>
            <person name="Barauna A."/>
            <person name="Beukes C."/>
            <person name="Rouws J.R.C."/>
            <person name="De Faria S.M."/>
            <person name="Gross E."/>
            <person name="Bueno Dos Reis Junior F."/>
            <person name="Simon M.F."/>
            <person name="Maluk M."/>
            <person name="Odee D.W."/>
            <person name="Kenicer G."/>
            <person name="Young J.P.W."/>
            <person name="Reis V.M."/>
            <person name="Zilli J."/>
            <person name="James E.K."/>
        </authorList>
    </citation>
    <scope>NUCLEOTIDE SEQUENCE</scope>
    <source>
        <strain evidence="1">EG181B</strain>
    </source>
</reference>
<dbReference type="EMBL" id="JBFRCH010000018">
    <property type="protein sequence ID" value="MEX3935227.1"/>
    <property type="molecule type" value="Genomic_DNA"/>
</dbReference>
<dbReference type="Proteomes" id="UP001558850">
    <property type="component" value="Unassembled WGS sequence"/>
</dbReference>
<comment type="caution">
    <text evidence="1">The sequence shown here is derived from an EMBL/GenBank/DDBJ whole genome shotgun (WGS) entry which is preliminary data.</text>
</comment>
<gene>
    <name evidence="1" type="ORF">AB4Y32_26115</name>
</gene>
<organism evidence="1 2">
    <name type="scientific">Paraburkholderia phymatum</name>
    <dbReference type="NCBI Taxonomy" id="148447"/>
    <lineage>
        <taxon>Bacteria</taxon>
        <taxon>Pseudomonadati</taxon>
        <taxon>Pseudomonadota</taxon>
        <taxon>Betaproteobacteria</taxon>
        <taxon>Burkholderiales</taxon>
        <taxon>Burkholderiaceae</taxon>
        <taxon>Paraburkholderia</taxon>
    </lineage>
</organism>
<name>A0ACC6U6N1_9BURK</name>
<keyword evidence="2" id="KW-1185">Reference proteome</keyword>
<sequence>MLMRPPVAMEATGLYPHCFGACNPKCQPERRPAMAADYVPPVQKGFGQFVDSIFLLVLVYCSLLAPLLLKTPDKPPEAETAKAHVTWKELGQNPAMEAQWRKLGYDAQQAKPIITSRFDYQIEPVSLIVTALVIVGYFVFVLRVSEKQYRQVIAEKFGETS</sequence>
<protein>
    <submittedName>
        <fullName evidence="1">Uncharacterized protein</fullName>
    </submittedName>
</protein>
<proteinExistence type="predicted"/>
<evidence type="ECO:0000313" key="2">
    <source>
        <dbReference type="Proteomes" id="UP001558850"/>
    </source>
</evidence>
<evidence type="ECO:0000313" key="1">
    <source>
        <dbReference type="EMBL" id="MEX3935227.1"/>
    </source>
</evidence>